<keyword evidence="6" id="KW-1185">Reference proteome</keyword>
<keyword evidence="2" id="KW-0812">Transmembrane</keyword>
<dbReference type="AlphaFoldDB" id="A0A1N7HRY1"/>
<gene>
    <name evidence="3" type="ORF">EG359_06685</name>
    <name evidence="4" type="ORF">SAMN05421768_10117</name>
</gene>
<dbReference type="Gene3D" id="1.25.40.10">
    <property type="entry name" value="Tetratricopeptide repeat domain"/>
    <property type="match status" value="1"/>
</dbReference>
<evidence type="ECO:0000313" key="5">
    <source>
        <dbReference type="Proteomes" id="UP000186106"/>
    </source>
</evidence>
<keyword evidence="1" id="KW-0175">Coiled coil</keyword>
<feature type="transmembrane region" description="Helical" evidence="2">
    <location>
        <begin position="336"/>
        <end position="355"/>
    </location>
</feature>
<proteinExistence type="predicted"/>
<evidence type="ECO:0000313" key="4">
    <source>
        <dbReference type="EMBL" id="SIS27649.1"/>
    </source>
</evidence>
<evidence type="ECO:0008006" key="7">
    <source>
        <dbReference type="Google" id="ProtNLM"/>
    </source>
</evidence>
<evidence type="ECO:0000313" key="3">
    <source>
        <dbReference type="EMBL" id="AZA99308.1"/>
    </source>
</evidence>
<dbReference type="SUPFAM" id="SSF48452">
    <property type="entry name" value="TPR-like"/>
    <property type="match status" value="2"/>
</dbReference>
<reference evidence="3 6" key="2">
    <citation type="submission" date="2018-11" db="EMBL/GenBank/DDBJ databases">
        <title>Proposal to divide the Flavobacteriaceae and reorganize its genera based on Amino Acid Identity values calculated from whole genome sequences.</title>
        <authorList>
            <person name="Nicholson A.C."/>
            <person name="Gulvik C.A."/>
            <person name="Whitney A.M."/>
            <person name="Humrighouse B.W."/>
            <person name="Bell M."/>
            <person name="Holmes B."/>
            <person name="Steigerwalt A.G."/>
            <person name="Villarma A."/>
            <person name="Sheth M."/>
            <person name="Batra D."/>
            <person name="Pryor J."/>
            <person name="Bernardet J.-F."/>
            <person name="Hugo C."/>
            <person name="Kampfer P."/>
            <person name="Newman J."/>
            <person name="McQuiston J.R."/>
        </authorList>
    </citation>
    <scope>NUCLEOTIDE SEQUENCE [LARGE SCALE GENOMIC DNA]</scope>
    <source>
        <strain evidence="3 6">DSM 16927</strain>
    </source>
</reference>
<dbReference type="Proteomes" id="UP000186106">
    <property type="component" value="Unassembled WGS sequence"/>
</dbReference>
<dbReference type="EMBL" id="FTNZ01000001">
    <property type="protein sequence ID" value="SIS27649.1"/>
    <property type="molecule type" value="Genomic_DNA"/>
</dbReference>
<dbReference type="SUPFAM" id="SSF46894">
    <property type="entry name" value="C-terminal effector domain of the bipartite response regulators"/>
    <property type="match status" value="1"/>
</dbReference>
<dbReference type="KEGG" id="cjt:EG359_06685"/>
<evidence type="ECO:0000256" key="1">
    <source>
        <dbReference type="SAM" id="Coils"/>
    </source>
</evidence>
<dbReference type="InterPro" id="IPR036388">
    <property type="entry name" value="WH-like_DNA-bd_sf"/>
</dbReference>
<keyword evidence="2" id="KW-0472">Membrane</keyword>
<dbReference type="OrthoDB" id="1017207at2"/>
<organism evidence="4 5">
    <name type="scientific">Chryseobacterium joostei</name>
    <dbReference type="NCBI Taxonomy" id="112234"/>
    <lineage>
        <taxon>Bacteria</taxon>
        <taxon>Pseudomonadati</taxon>
        <taxon>Bacteroidota</taxon>
        <taxon>Flavobacteriia</taxon>
        <taxon>Flavobacteriales</taxon>
        <taxon>Weeksellaceae</taxon>
        <taxon>Chryseobacterium group</taxon>
        <taxon>Chryseobacterium</taxon>
    </lineage>
</organism>
<dbReference type="InterPro" id="IPR011990">
    <property type="entry name" value="TPR-like_helical_dom_sf"/>
</dbReference>
<feature type="coiled-coil region" evidence="1">
    <location>
        <begin position="370"/>
        <end position="397"/>
    </location>
</feature>
<dbReference type="EMBL" id="CP033926">
    <property type="protein sequence ID" value="AZA99308.1"/>
    <property type="molecule type" value="Genomic_DNA"/>
</dbReference>
<sequence>MNSNLFIGMIYFRKVLFLLIIFSFLEYKSQSKIHDIDSLQTEAFGRLLRNGDFKKIILQERKYLEVARKQNYKKGKIRGNINIAYALTVFKKNKTSLDFLEIAKKELDKDQDNNLLEYLYFVYGVNYNSLHMHSQAIRSFDVAFEYAQRIEDKKTREKRLYNIYDWKRNSFQVLGMMDSVYSNEKKCMQSPMPMLFITIANRHFQKQNIDSAEFFINKANDLLLVKEIPIEGKANVLRAFGKLNIKKKHYDKALSYLFNSLKITSKANLRKRNLESYELISEAYKGLNDKEKEQEFVLKYSQLRDSLRTEEENVTNIVIEKILDEELKKEKGNKYYFYYIIISILIMSIVAIYLIRDELKKRVKLKDFLIDQKVQESQELRKKLSNVHDELIQLVKNSDPSFMNCFRELYPEFCNNLTSKYNHLTLNDLRLCAFIKLNFSNKQIADYDHISLRTVESKKYRLRKKLELPKEIDFNKWILEH</sequence>
<name>A0A1N7HRY1_9FLAO</name>
<dbReference type="Proteomes" id="UP000279541">
    <property type="component" value="Chromosome"/>
</dbReference>
<accession>A0A1N7HRY1</accession>
<dbReference type="STRING" id="112234.SAMN05421768_10117"/>
<dbReference type="RefSeq" id="WP_076350793.1">
    <property type="nucleotide sequence ID" value="NZ_CP033926.1"/>
</dbReference>
<keyword evidence="2" id="KW-1133">Transmembrane helix</keyword>
<dbReference type="InterPro" id="IPR016032">
    <property type="entry name" value="Sig_transdc_resp-reg_C-effctor"/>
</dbReference>
<evidence type="ECO:0000313" key="6">
    <source>
        <dbReference type="Proteomes" id="UP000279541"/>
    </source>
</evidence>
<evidence type="ECO:0000256" key="2">
    <source>
        <dbReference type="SAM" id="Phobius"/>
    </source>
</evidence>
<reference evidence="4 5" key="1">
    <citation type="submission" date="2017-01" db="EMBL/GenBank/DDBJ databases">
        <authorList>
            <person name="Mah S.A."/>
            <person name="Swanson W.J."/>
            <person name="Moy G.W."/>
            <person name="Vacquier V.D."/>
        </authorList>
    </citation>
    <scope>NUCLEOTIDE SEQUENCE [LARGE SCALE GENOMIC DNA]</scope>
    <source>
        <strain evidence="4 5">DSM 16927</strain>
    </source>
</reference>
<dbReference type="GO" id="GO:0003677">
    <property type="term" value="F:DNA binding"/>
    <property type="evidence" value="ECO:0007669"/>
    <property type="project" value="InterPro"/>
</dbReference>
<protein>
    <recommendedName>
        <fullName evidence="7">Regulatory protein, luxR family</fullName>
    </recommendedName>
</protein>
<dbReference type="GO" id="GO:0006355">
    <property type="term" value="P:regulation of DNA-templated transcription"/>
    <property type="evidence" value="ECO:0007669"/>
    <property type="project" value="InterPro"/>
</dbReference>
<dbReference type="Gene3D" id="1.10.10.10">
    <property type="entry name" value="Winged helix-like DNA-binding domain superfamily/Winged helix DNA-binding domain"/>
    <property type="match status" value="1"/>
</dbReference>